<dbReference type="PROSITE" id="PS51379">
    <property type="entry name" value="4FE4S_FER_2"/>
    <property type="match status" value="2"/>
</dbReference>
<dbReference type="Pfam" id="PF04422">
    <property type="entry name" value="FrhB_FdhB_N"/>
    <property type="match status" value="1"/>
</dbReference>
<dbReference type="GO" id="GO:0051536">
    <property type="term" value="F:iron-sulfur cluster binding"/>
    <property type="evidence" value="ECO:0007669"/>
    <property type="project" value="UniProtKB-KW"/>
</dbReference>
<dbReference type="PROSITE" id="PS00198">
    <property type="entry name" value="4FE4S_FER_1"/>
    <property type="match status" value="1"/>
</dbReference>
<dbReference type="InterPro" id="IPR007525">
    <property type="entry name" value="FrhB_FdhB_C"/>
</dbReference>
<dbReference type="GO" id="GO:0046872">
    <property type="term" value="F:metal ion binding"/>
    <property type="evidence" value="ECO:0007669"/>
    <property type="project" value="UniProtKB-KW"/>
</dbReference>
<evidence type="ECO:0000313" key="7">
    <source>
        <dbReference type="EMBL" id="GIG16696.1"/>
    </source>
</evidence>
<evidence type="ECO:0000256" key="3">
    <source>
        <dbReference type="ARBA" id="ARBA00023002"/>
    </source>
</evidence>
<evidence type="ECO:0000256" key="1">
    <source>
        <dbReference type="ARBA" id="ARBA00001974"/>
    </source>
</evidence>
<dbReference type="GO" id="GO:0052592">
    <property type="term" value="F:oxidoreductase activity, acting on CH or CH2 groups, with an iron-sulfur protein as acceptor"/>
    <property type="evidence" value="ECO:0007669"/>
    <property type="project" value="TreeGrafter"/>
</dbReference>
<comment type="caution">
    <text evidence="7">The sequence shown here is derived from an EMBL/GenBank/DDBJ whole genome shotgun (WGS) entry which is preliminary data.</text>
</comment>
<dbReference type="PANTHER" id="PTHR31332">
    <property type="entry name" value="7-HYDROXYMETHYL CHLOROPHYLL A REDUCTASE, CHLOROPLASTIC"/>
    <property type="match status" value="1"/>
</dbReference>
<evidence type="ECO:0000313" key="8">
    <source>
        <dbReference type="Proteomes" id="UP000660339"/>
    </source>
</evidence>
<dbReference type="Pfam" id="PF04432">
    <property type="entry name" value="FrhB_FdhB_C"/>
    <property type="match status" value="1"/>
</dbReference>
<comment type="cofactor">
    <cofactor evidence="1">
        <name>FAD</name>
        <dbReference type="ChEBI" id="CHEBI:57692"/>
    </cofactor>
</comment>
<gene>
    <name evidence="7" type="ORF">Cme02nite_50280</name>
</gene>
<dbReference type="EMBL" id="BONJ01000028">
    <property type="protein sequence ID" value="GIG16696.1"/>
    <property type="molecule type" value="Genomic_DNA"/>
</dbReference>
<reference evidence="7" key="1">
    <citation type="submission" date="2021-01" db="EMBL/GenBank/DDBJ databases">
        <title>Whole genome shotgun sequence of Catellatospora methionotrophica NBRC 14553.</title>
        <authorList>
            <person name="Komaki H."/>
            <person name="Tamura T."/>
        </authorList>
    </citation>
    <scope>NUCLEOTIDE SEQUENCE</scope>
    <source>
        <strain evidence="7">NBRC 14553</strain>
    </source>
</reference>
<keyword evidence="4" id="KW-0408">Iron</keyword>
<accession>A0A8J3PGE2</accession>
<feature type="domain" description="4Fe-4S ferredoxin-type" evidence="6">
    <location>
        <begin position="7"/>
        <end position="36"/>
    </location>
</feature>
<keyword evidence="3" id="KW-0560">Oxidoreductase</keyword>
<feature type="domain" description="4Fe-4S ferredoxin-type" evidence="6">
    <location>
        <begin position="40"/>
        <end position="70"/>
    </location>
</feature>
<name>A0A8J3PGE2_9ACTN</name>
<dbReference type="SUPFAM" id="SSF54862">
    <property type="entry name" value="4Fe-4S ferredoxins"/>
    <property type="match status" value="1"/>
</dbReference>
<keyword evidence="5" id="KW-0411">Iron-sulfur</keyword>
<sequence>MSFAVLKQTVLDPGLCASCGACAAVCPEDILRISPDQPLPQLAADSASACGACTLCVDICPGKHTAVPESELRIYGRTRSAEERWTGIVRNTYSGRAAQTAVAGAASAGGAATALLVSALRLGQIDAALVIGRDETRPWVPVPRLATTVAEIVACAQASYCLTPNLQLLRDAPYTRIGVVGLACQIEALNRMRNLPQVPAAAQKVAFTIELGCASNTRREGTEYLIEHRLGIPLTDVTRLKYRDGEYPGEFTVWDREDQRRSLPFHELVTEFKKYKTYRCLACPDWWSGLADVSVADGDPNIFRTSREGEQMDKTSLLITRTPTGQDLVDRAVRNGDLLVQETGFLPDESLGLQRKRHRYAKYAADSPQAVPSPPVAGVEVGVPLDDDVLIELMSGGADHGR</sequence>
<organism evidence="7 8">
    <name type="scientific">Catellatospora methionotrophica</name>
    <dbReference type="NCBI Taxonomy" id="121620"/>
    <lineage>
        <taxon>Bacteria</taxon>
        <taxon>Bacillati</taxon>
        <taxon>Actinomycetota</taxon>
        <taxon>Actinomycetes</taxon>
        <taxon>Micromonosporales</taxon>
        <taxon>Micromonosporaceae</taxon>
        <taxon>Catellatospora</taxon>
    </lineage>
</organism>
<dbReference type="InterPro" id="IPR045220">
    <property type="entry name" value="FRHB/FDHB/HCAR-like"/>
</dbReference>
<dbReference type="InterPro" id="IPR017900">
    <property type="entry name" value="4Fe4S_Fe_S_CS"/>
</dbReference>
<keyword evidence="8" id="KW-1185">Reference proteome</keyword>
<keyword evidence="2" id="KW-0479">Metal-binding</keyword>
<dbReference type="InterPro" id="IPR017896">
    <property type="entry name" value="4Fe4S_Fe-S-bd"/>
</dbReference>
<dbReference type="RefSeq" id="WP_166379056.1">
    <property type="nucleotide sequence ID" value="NZ_BAAATT010000005.1"/>
</dbReference>
<evidence type="ECO:0000256" key="5">
    <source>
        <dbReference type="ARBA" id="ARBA00023014"/>
    </source>
</evidence>
<proteinExistence type="predicted"/>
<evidence type="ECO:0000256" key="4">
    <source>
        <dbReference type="ARBA" id="ARBA00023004"/>
    </source>
</evidence>
<protein>
    <recommendedName>
        <fullName evidence="6">4Fe-4S ferredoxin-type domain-containing protein</fullName>
    </recommendedName>
</protein>
<evidence type="ECO:0000256" key="2">
    <source>
        <dbReference type="ARBA" id="ARBA00022723"/>
    </source>
</evidence>
<dbReference type="AlphaFoldDB" id="A0A8J3PGE2"/>
<evidence type="ECO:0000259" key="6">
    <source>
        <dbReference type="PROSITE" id="PS51379"/>
    </source>
</evidence>
<dbReference type="Gene3D" id="3.30.70.20">
    <property type="match status" value="1"/>
</dbReference>
<dbReference type="Pfam" id="PF13237">
    <property type="entry name" value="Fer4_10"/>
    <property type="match status" value="1"/>
</dbReference>
<dbReference type="PANTHER" id="PTHR31332:SF6">
    <property type="entry name" value="FORMATE DEHYDROGENASE SUBUNIT BETA"/>
    <property type="match status" value="1"/>
</dbReference>
<dbReference type="InterPro" id="IPR007516">
    <property type="entry name" value="Co_F420_Hydgase/DH_bsu_N"/>
</dbReference>
<dbReference type="Proteomes" id="UP000660339">
    <property type="component" value="Unassembled WGS sequence"/>
</dbReference>